<feature type="compositionally biased region" description="Polar residues" evidence="1">
    <location>
        <begin position="246"/>
        <end position="256"/>
    </location>
</feature>
<proteinExistence type="predicted"/>
<feature type="region of interest" description="Disordered" evidence="1">
    <location>
        <begin position="409"/>
        <end position="449"/>
    </location>
</feature>
<dbReference type="Proteomes" id="UP000092666">
    <property type="component" value="Unassembled WGS sequence"/>
</dbReference>
<organism evidence="2 3">
    <name type="scientific">Kwoniella heveanensis BCC8398</name>
    <dbReference type="NCBI Taxonomy" id="1296120"/>
    <lineage>
        <taxon>Eukaryota</taxon>
        <taxon>Fungi</taxon>
        <taxon>Dikarya</taxon>
        <taxon>Basidiomycota</taxon>
        <taxon>Agaricomycotina</taxon>
        <taxon>Tremellomycetes</taxon>
        <taxon>Tremellales</taxon>
        <taxon>Cryptococcaceae</taxon>
        <taxon>Kwoniella</taxon>
    </lineage>
</organism>
<dbReference type="OrthoDB" id="2564957at2759"/>
<reference evidence="2 3" key="1">
    <citation type="submission" date="2013-07" db="EMBL/GenBank/DDBJ databases">
        <title>The Genome Sequence of Cryptococcus heveanensis BCC8398.</title>
        <authorList>
            <consortium name="The Broad Institute Genome Sequencing Platform"/>
            <person name="Cuomo C."/>
            <person name="Litvintseva A."/>
            <person name="Chen Y."/>
            <person name="Heitman J."/>
            <person name="Sun S."/>
            <person name="Springer D."/>
            <person name="Dromer F."/>
            <person name="Young S.K."/>
            <person name="Zeng Q."/>
            <person name="Gargeya S."/>
            <person name="Fitzgerald M."/>
            <person name="Abouelleil A."/>
            <person name="Alvarado L."/>
            <person name="Berlin A.M."/>
            <person name="Chapman S.B."/>
            <person name="Dewar J."/>
            <person name="Goldberg J."/>
            <person name="Griggs A."/>
            <person name="Gujja S."/>
            <person name="Hansen M."/>
            <person name="Howarth C."/>
            <person name="Imamovic A."/>
            <person name="Larimer J."/>
            <person name="McCowan C."/>
            <person name="Murphy C."/>
            <person name="Pearson M."/>
            <person name="Priest M."/>
            <person name="Roberts A."/>
            <person name="Saif S."/>
            <person name="Shea T."/>
            <person name="Sykes S."/>
            <person name="Wortman J."/>
            <person name="Nusbaum C."/>
            <person name="Birren B."/>
        </authorList>
    </citation>
    <scope>NUCLEOTIDE SEQUENCE [LARGE SCALE GENOMIC DNA]</scope>
    <source>
        <strain evidence="2 3">BCC8398</strain>
    </source>
</reference>
<feature type="compositionally biased region" description="Low complexity" evidence="1">
    <location>
        <begin position="263"/>
        <end position="274"/>
    </location>
</feature>
<feature type="region of interest" description="Disordered" evidence="1">
    <location>
        <begin position="28"/>
        <end position="172"/>
    </location>
</feature>
<feature type="compositionally biased region" description="Low complexity" evidence="1">
    <location>
        <begin position="327"/>
        <end position="345"/>
    </location>
</feature>
<dbReference type="AlphaFoldDB" id="A0A1B9GP24"/>
<feature type="region of interest" description="Disordered" evidence="1">
    <location>
        <begin position="482"/>
        <end position="504"/>
    </location>
</feature>
<keyword evidence="3" id="KW-1185">Reference proteome</keyword>
<gene>
    <name evidence="2" type="ORF">I316_05678</name>
</gene>
<feature type="compositionally biased region" description="Low complexity" evidence="1">
    <location>
        <begin position="30"/>
        <end position="59"/>
    </location>
</feature>
<protein>
    <submittedName>
        <fullName evidence="2">Uncharacterized protein</fullName>
    </submittedName>
</protein>
<feature type="compositionally biased region" description="Low complexity" evidence="1">
    <location>
        <begin position="409"/>
        <end position="421"/>
    </location>
</feature>
<feature type="region of interest" description="Disordered" evidence="1">
    <location>
        <begin position="326"/>
        <end position="351"/>
    </location>
</feature>
<dbReference type="EMBL" id="KV700129">
    <property type="protein sequence ID" value="OCF32756.1"/>
    <property type="molecule type" value="Genomic_DNA"/>
</dbReference>
<reference evidence="3" key="2">
    <citation type="submission" date="2013-12" db="EMBL/GenBank/DDBJ databases">
        <title>Evolution of pathogenesis and genome organization in the Tremellales.</title>
        <authorList>
            <person name="Cuomo C."/>
            <person name="Litvintseva A."/>
            <person name="Heitman J."/>
            <person name="Chen Y."/>
            <person name="Sun S."/>
            <person name="Springer D."/>
            <person name="Dromer F."/>
            <person name="Young S."/>
            <person name="Zeng Q."/>
            <person name="Chapman S."/>
            <person name="Gujja S."/>
            <person name="Saif S."/>
            <person name="Birren B."/>
        </authorList>
    </citation>
    <scope>NUCLEOTIDE SEQUENCE [LARGE SCALE GENOMIC DNA]</scope>
    <source>
        <strain evidence="3">BCC8398</strain>
    </source>
</reference>
<evidence type="ECO:0000313" key="3">
    <source>
        <dbReference type="Proteomes" id="UP000092666"/>
    </source>
</evidence>
<evidence type="ECO:0000313" key="2">
    <source>
        <dbReference type="EMBL" id="OCF32756.1"/>
    </source>
</evidence>
<evidence type="ECO:0000256" key="1">
    <source>
        <dbReference type="SAM" id="MobiDB-lite"/>
    </source>
</evidence>
<feature type="region of interest" description="Disordered" evidence="1">
    <location>
        <begin position="218"/>
        <end position="274"/>
    </location>
</feature>
<name>A0A1B9GP24_9TREE</name>
<sequence>MSHPTSPVLHNSSFSQFDYFATGGRPPIFTLSLTTSPAPSSSSSPRLLSTPERSRSSSPCPVTSDRPSDELQLGSPRVLTSPRLGVKRDSGAARKSVQFGEKSAVNWARPLRVDREQEQEPELDPISSMRIFGASLQRSRRLNRSPVPSPSSSDDEPLTPSPVTPSADDSVQVSARGWSVFTSAKGLGVSGVAEWDPPVTPLRELSLEALPDFAFEPLDLSPVTSSTTPPKRPTGLPRSFSKPILHQTQSQNTPSNPRILATSQSLNSFSSPSNLDELRTLKQAAVLLETEARKPIRPLNGSKDTQRERKIKRKAVPSIIESDLLESSPASSIAPSSSASSPDSDFGPAHPRRSSLIEVMTVPRQLPGMGNAIFSRHRQLYQNHSASRSVIEVSPRAKSLSVVPIVVPPRVSSPPATSSPSRFRGGLNEGSSNASSASSLHDQPLTPNSLSASQTEYFLSSVETAFKKLESERAEINQKGFSSVTGKHKRGFSRFLGKKSMTTE</sequence>
<accession>A0A1B9GP24</accession>